<organism evidence="3 4">
    <name type="scientific">Ectocarpus siliculosus</name>
    <name type="common">Brown alga</name>
    <name type="synonym">Conferva siliculosa</name>
    <dbReference type="NCBI Taxonomy" id="2880"/>
    <lineage>
        <taxon>Eukaryota</taxon>
        <taxon>Sar</taxon>
        <taxon>Stramenopiles</taxon>
        <taxon>Ochrophyta</taxon>
        <taxon>PX clade</taxon>
        <taxon>Phaeophyceae</taxon>
        <taxon>Ectocarpales</taxon>
        <taxon>Ectocarpaceae</taxon>
        <taxon>Ectocarpus</taxon>
    </lineage>
</organism>
<keyword evidence="4" id="KW-1185">Reference proteome</keyword>
<feature type="domain" description="ENTH" evidence="2">
    <location>
        <begin position="20"/>
        <end position="114"/>
    </location>
</feature>
<feature type="compositionally biased region" description="Basic and acidic residues" evidence="1">
    <location>
        <begin position="167"/>
        <end position="193"/>
    </location>
</feature>
<evidence type="ECO:0000313" key="4">
    <source>
        <dbReference type="Proteomes" id="UP000002630"/>
    </source>
</evidence>
<feature type="region of interest" description="Disordered" evidence="1">
    <location>
        <begin position="167"/>
        <end position="194"/>
    </location>
</feature>
<reference evidence="3 4" key="1">
    <citation type="journal article" date="2010" name="Nature">
        <title>The Ectocarpus genome and the independent evolution of multicellularity in brown algae.</title>
        <authorList>
            <person name="Cock J.M."/>
            <person name="Sterck L."/>
            <person name="Rouze P."/>
            <person name="Scornet D."/>
            <person name="Allen A.E."/>
            <person name="Amoutzias G."/>
            <person name="Anthouard V."/>
            <person name="Artiguenave F."/>
            <person name="Aury J.M."/>
            <person name="Badger J.H."/>
            <person name="Beszteri B."/>
            <person name="Billiau K."/>
            <person name="Bonnet E."/>
            <person name="Bothwell J.H."/>
            <person name="Bowler C."/>
            <person name="Boyen C."/>
            <person name="Brownlee C."/>
            <person name="Carrano C.J."/>
            <person name="Charrier B."/>
            <person name="Cho G.Y."/>
            <person name="Coelho S.M."/>
            <person name="Collen J."/>
            <person name="Corre E."/>
            <person name="Da Silva C."/>
            <person name="Delage L."/>
            <person name="Delaroque N."/>
            <person name="Dittami S.M."/>
            <person name="Doulbeau S."/>
            <person name="Elias M."/>
            <person name="Farnham G."/>
            <person name="Gachon C.M."/>
            <person name="Gschloessl B."/>
            <person name="Heesch S."/>
            <person name="Jabbari K."/>
            <person name="Jubin C."/>
            <person name="Kawai H."/>
            <person name="Kimura K."/>
            <person name="Kloareg B."/>
            <person name="Kupper F.C."/>
            <person name="Lang D."/>
            <person name="Le Bail A."/>
            <person name="Leblanc C."/>
            <person name="Lerouge P."/>
            <person name="Lohr M."/>
            <person name="Lopez P.J."/>
            <person name="Martens C."/>
            <person name="Maumus F."/>
            <person name="Michel G."/>
            <person name="Miranda-Saavedra D."/>
            <person name="Morales J."/>
            <person name="Moreau H."/>
            <person name="Motomura T."/>
            <person name="Nagasato C."/>
            <person name="Napoli C.A."/>
            <person name="Nelson D.R."/>
            <person name="Nyvall-Collen P."/>
            <person name="Peters A.F."/>
            <person name="Pommier C."/>
            <person name="Potin P."/>
            <person name="Poulain J."/>
            <person name="Quesneville H."/>
            <person name="Read B."/>
            <person name="Rensing S.A."/>
            <person name="Ritter A."/>
            <person name="Rousvoal S."/>
            <person name="Samanta M."/>
            <person name="Samson G."/>
            <person name="Schroeder D.C."/>
            <person name="Segurens B."/>
            <person name="Strittmatter M."/>
            <person name="Tonon T."/>
            <person name="Tregear J.W."/>
            <person name="Valentin K."/>
            <person name="von Dassow P."/>
            <person name="Yamagishi T."/>
            <person name="Van de Peer Y."/>
            <person name="Wincker P."/>
        </authorList>
    </citation>
    <scope>NUCLEOTIDE SEQUENCE [LARGE SCALE GENOMIC DNA]</scope>
    <source>
        <strain evidence="4">Ec32 / CCAP1310/4</strain>
    </source>
</reference>
<evidence type="ECO:0000259" key="2">
    <source>
        <dbReference type="Pfam" id="PF01417"/>
    </source>
</evidence>
<sequence length="341" mass="35216">MALEELSTTVSKLTFNIFGSESERKVGSFLFNEKAEWATSRELHGLAALTFNEKECAGVMAVIGKALNPKDSTWRTLNKAVRLLRHFVLYGAERCVDHAWDHQRRIEELRRYNSAMHGRTSTLNGGGTDFGGPVREAAAEDDAFGIVPQGSMGAKFDLKQVPGLYEGRPDRYFDDKADPRKRSQGVEDSDHTRQAQAVDLLDLDIGGETTPTASVPEAQDLVRAGKEATLAEQLKAQQQQLEQLRILMLSKGRQGGGGGGGGGGGAGLVGGIGGVAAQGGGGMTMGSAQGGSVAIAGSGFGGAGAAAGGGGQAAVDKVSDAFGSVGLGEGGGGLGQQPRQG</sequence>
<dbReference type="OrthoDB" id="4033880at2759"/>
<evidence type="ECO:0000256" key="1">
    <source>
        <dbReference type="SAM" id="MobiDB-lite"/>
    </source>
</evidence>
<dbReference type="InParanoid" id="D7FZF7"/>
<dbReference type="Gene3D" id="1.25.40.90">
    <property type="match status" value="1"/>
</dbReference>
<protein>
    <recommendedName>
        <fullName evidence="2">ENTH domain-containing protein</fullName>
    </recommendedName>
</protein>
<name>D7FZF7_ECTSI</name>
<dbReference type="EMBL" id="FN649758">
    <property type="protein sequence ID" value="CBJ32774.1"/>
    <property type="molecule type" value="Genomic_DNA"/>
</dbReference>
<dbReference type="Pfam" id="PF01417">
    <property type="entry name" value="ENTH"/>
    <property type="match status" value="1"/>
</dbReference>
<dbReference type="InterPro" id="IPR013809">
    <property type="entry name" value="ENTH"/>
</dbReference>
<proteinExistence type="predicted"/>
<accession>D7FZF7</accession>
<dbReference type="AlphaFoldDB" id="D7FZF7"/>
<evidence type="ECO:0000313" key="3">
    <source>
        <dbReference type="EMBL" id="CBJ32774.1"/>
    </source>
</evidence>
<gene>
    <name evidence="3" type="ORF">Esi_0367_0008</name>
</gene>
<dbReference type="Proteomes" id="UP000002630">
    <property type="component" value="Linkage Group LG33"/>
</dbReference>
<dbReference type="InterPro" id="IPR008942">
    <property type="entry name" value="ENTH_VHS"/>
</dbReference>
<dbReference type="EMBL" id="FN648561">
    <property type="protein sequence ID" value="CBJ32774.1"/>
    <property type="molecule type" value="Genomic_DNA"/>
</dbReference>
<dbReference type="SUPFAM" id="SSF48464">
    <property type="entry name" value="ENTH/VHS domain"/>
    <property type="match status" value="1"/>
</dbReference>